<reference evidence="3" key="1">
    <citation type="submission" date="2014-08" db="EMBL/GenBank/DDBJ databases">
        <title>Coriobacteriaceae sp. complete genome.</title>
        <authorList>
            <person name="Looft T."/>
            <person name="Bayles D.O."/>
            <person name="Stanton T.B."/>
        </authorList>
    </citation>
    <scope>NUCLEOTIDE SEQUENCE [LARGE SCALE GENOMIC DNA]</scope>
    <source>
        <strain evidence="3">68-1-3</strain>
    </source>
</reference>
<dbReference type="HOGENOM" id="CLU_104932_0_0_11"/>
<sequence>MADRTVESYTKEIPDIPEELERVLVYILNEARDKVAAGEELTPFTALAIKDKLFLESHPADTIEGCFAAAEHTVHQANGADAYGFCYDGYVEVDDRTLDAVIAEGGIPGGGSGHAIGYVYEVDSTGAVSFESEPTYIGTAPNFMIHASAHAWPVEDVESAGETPDQIEGAPGAEE</sequence>
<dbReference type="Proteomes" id="UP000031121">
    <property type="component" value="Chromosome"/>
</dbReference>
<feature type="region of interest" description="Disordered" evidence="1">
    <location>
        <begin position="155"/>
        <end position="175"/>
    </location>
</feature>
<evidence type="ECO:0000256" key="1">
    <source>
        <dbReference type="SAM" id="MobiDB-lite"/>
    </source>
</evidence>
<protein>
    <submittedName>
        <fullName evidence="2">Uncharacterized protein</fullName>
    </submittedName>
</protein>
<dbReference type="AlphaFoldDB" id="A0A0A8B3D0"/>
<evidence type="ECO:0000313" key="3">
    <source>
        <dbReference type="Proteomes" id="UP000031121"/>
    </source>
</evidence>
<dbReference type="KEGG" id="cbac:JI75_00110"/>
<proteinExistence type="predicted"/>
<reference evidence="2 3" key="2">
    <citation type="journal article" date="2015" name="Genome Announc.">
        <title>Complete Genome Sequence of Coriobacteriaceae Strain 68-1-3, a Novel Mucus-Degrading Isolate from the Swine Intestinal Tract.</title>
        <authorList>
            <person name="Looft T."/>
            <person name="Bayles D.O."/>
            <person name="Alt D.P."/>
            <person name="Stanton T.B."/>
        </authorList>
    </citation>
    <scope>NUCLEOTIDE SEQUENCE [LARGE SCALE GENOMIC DNA]</scope>
    <source>
        <strain evidence="2 3">68-1-3</strain>
    </source>
</reference>
<organism evidence="2 3">
    <name type="scientific">Berryella intestinalis</name>
    <dbReference type="NCBI Taxonomy" id="1531429"/>
    <lineage>
        <taxon>Bacteria</taxon>
        <taxon>Bacillati</taxon>
        <taxon>Actinomycetota</taxon>
        <taxon>Coriobacteriia</taxon>
        <taxon>Eggerthellales</taxon>
        <taxon>Eggerthellaceae</taxon>
        <taxon>Berryella</taxon>
    </lineage>
</organism>
<gene>
    <name evidence="2" type="ORF">JI75_00110</name>
</gene>
<keyword evidence="3" id="KW-1185">Reference proteome</keyword>
<dbReference type="RefSeq" id="WP_039687832.1">
    <property type="nucleotide sequence ID" value="NZ_CP009302.1"/>
</dbReference>
<dbReference type="EMBL" id="CP009302">
    <property type="protein sequence ID" value="AJC11343.1"/>
    <property type="molecule type" value="Genomic_DNA"/>
</dbReference>
<evidence type="ECO:0000313" key="2">
    <source>
        <dbReference type="EMBL" id="AJC11343.1"/>
    </source>
</evidence>
<dbReference type="OrthoDB" id="3197104at2"/>
<accession>A0A0A8B3D0</accession>
<dbReference type="STRING" id="1531429.JI75_00110"/>
<name>A0A0A8B3D0_9ACTN</name>